<organism evidence="1 2">
    <name type="scientific">Oryza sativa subsp. japonica</name>
    <name type="common">Rice</name>
    <dbReference type="NCBI Taxonomy" id="39947"/>
    <lineage>
        <taxon>Eukaryota</taxon>
        <taxon>Viridiplantae</taxon>
        <taxon>Streptophyta</taxon>
        <taxon>Embryophyta</taxon>
        <taxon>Tracheophyta</taxon>
        <taxon>Spermatophyta</taxon>
        <taxon>Magnoliopsida</taxon>
        <taxon>Liliopsida</taxon>
        <taxon>Poales</taxon>
        <taxon>Poaceae</taxon>
        <taxon>BOP clade</taxon>
        <taxon>Oryzoideae</taxon>
        <taxon>Oryzeae</taxon>
        <taxon>Oryzinae</taxon>
        <taxon>Oryza</taxon>
        <taxon>Oryza sativa</taxon>
    </lineage>
</organism>
<sequence>MEYRCSTSPLGDPKEISNSGNVCNLPKAKTIQGQQLMRGSGYSSMMYPNVEDYYDGIQGCHHLPSTSDKYVGYTTNKAEPGTAPFGPFFLVDTNFEALSPLAWWIGPFGGV</sequence>
<dbReference type="EMBL" id="AC099325">
    <property type="protein sequence ID" value="AAM18747.1"/>
    <property type="molecule type" value="Genomic_DNA"/>
</dbReference>
<accession>Q7G458</accession>
<reference evidence="2" key="1">
    <citation type="journal article" date="2005" name="Nature">
        <title>The map-based sequence of the rice genome.</title>
        <authorList>
            <consortium name="International rice genome sequencing project (IRGSP)"/>
            <person name="Matsumoto T."/>
            <person name="Wu J."/>
            <person name="Kanamori H."/>
            <person name="Katayose Y."/>
            <person name="Fujisawa M."/>
            <person name="Namiki N."/>
            <person name="Mizuno H."/>
            <person name="Yamamoto K."/>
            <person name="Antonio B.A."/>
            <person name="Baba T."/>
            <person name="Sakata K."/>
            <person name="Nagamura Y."/>
            <person name="Aoki H."/>
            <person name="Arikawa K."/>
            <person name="Arita K."/>
            <person name="Bito T."/>
            <person name="Chiden Y."/>
            <person name="Fujitsuka N."/>
            <person name="Fukunaka R."/>
            <person name="Hamada M."/>
            <person name="Harada C."/>
            <person name="Hayashi A."/>
            <person name="Hijishita S."/>
            <person name="Honda M."/>
            <person name="Hosokawa S."/>
            <person name="Ichikawa Y."/>
            <person name="Idonuma A."/>
            <person name="Iijima M."/>
            <person name="Ikeda M."/>
            <person name="Ikeno M."/>
            <person name="Ito K."/>
            <person name="Ito S."/>
            <person name="Ito T."/>
            <person name="Ito Y."/>
            <person name="Ito Y."/>
            <person name="Iwabuchi A."/>
            <person name="Kamiya K."/>
            <person name="Karasawa W."/>
            <person name="Kurita K."/>
            <person name="Katagiri S."/>
            <person name="Kikuta A."/>
            <person name="Kobayashi H."/>
            <person name="Kobayashi N."/>
            <person name="Machita K."/>
            <person name="Maehara T."/>
            <person name="Masukawa M."/>
            <person name="Mizubayashi T."/>
            <person name="Mukai Y."/>
            <person name="Nagasaki H."/>
            <person name="Nagata Y."/>
            <person name="Naito S."/>
            <person name="Nakashima M."/>
            <person name="Nakama Y."/>
            <person name="Nakamichi Y."/>
            <person name="Nakamura M."/>
            <person name="Meguro A."/>
            <person name="Negishi M."/>
            <person name="Ohta I."/>
            <person name="Ohta T."/>
            <person name="Okamoto M."/>
            <person name="Ono N."/>
            <person name="Saji S."/>
            <person name="Sakaguchi M."/>
            <person name="Sakai K."/>
            <person name="Shibata M."/>
            <person name="Shimokawa T."/>
            <person name="Song J."/>
            <person name="Takazaki Y."/>
            <person name="Terasawa K."/>
            <person name="Tsugane M."/>
            <person name="Tsuji K."/>
            <person name="Ueda S."/>
            <person name="Waki K."/>
            <person name="Yamagata H."/>
            <person name="Yamamoto M."/>
            <person name="Yamamoto S."/>
            <person name="Yamane H."/>
            <person name="Yoshiki S."/>
            <person name="Yoshihara R."/>
            <person name="Yukawa K."/>
            <person name="Zhong H."/>
            <person name="Yano M."/>
            <person name="Yuan Q."/>
            <person name="Ouyang S."/>
            <person name="Liu J."/>
            <person name="Jones K.M."/>
            <person name="Gansberger K."/>
            <person name="Moffat K."/>
            <person name="Hill J."/>
            <person name="Bera J."/>
            <person name="Fadrosh D."/>
            <person name="Jin S."/>
            <person name="Johri S."/>
            <person name="Kim M."/>
            <person name="Overton L."/>
            <person name="Reardon M."/>
            <person name="Tsitrin T."/>
            <person name="Vuong H."/>
            <person name="Weaver B."/>
            <person name="Ciecko A."/>
            <person name="Tallon L."/>
            <person name="Jackson J."/>
            <person name="Pai G."/>
            <person name="Aken S.V."/>
            <person name="Utterback T."/>
            <person name="Reidmuller S."/>
            <person name="Feldblyum T."/>
            <person name="Hsiao J."/>
            <person name="Zismann V."/>
            <person name="Iobst S."/>
            <person name="de Vazeille A.R."/>
            <person name="Buell C.R."/>
            <person name="Ying K."/>
            <person name="Li Y."/>
            <person name="Lu T."/>
            <person name="Huang Y."/>
            <person name="Zhao Q."/>
            <person name="Feng Q."/>
            <person name="Zhang L."/>
            <person name="Zhu J."/>
            <person name="Weng Q."/>
            <person name="Mu J."/>
            <person name="Lu Y."/>
            <person name="Fan D."/>
            <person name="Liu Y."/>
            <person name="Guan J."/>
            <person name="Zhang Y."/>
            <person name="Yu S."/>
            <person name="Liu X."/>
            <person name="Zhang Y."/>
            <person name="Hong G."/>
            <person name="Han B."/>
            <person name="Choisne N."/>
            <person name="Demange N."/>
            <person name="Orjeda G."/>
            <person name="Samain S."/>
            <person name="Cattolico L."/>
            <person name="Pelletier E."/>
            <person name="Couloux A."/>
            <person name="Segurens B."/>
            <person name="Wincker P."/>
            <person name="D'Hont A."/>
            <person name="Scarpelli C."/>
            <person name="Weissenbach J."/>
            <person name="Salanoubat M."/>
            <person name="Quetier F."/>
            <person name="Yu Y."/>
            <person name="Kim H.R."/>
            <person name="Rambo T."/>
            <person name="Currie J."/>
            <person name="Collura K."/>
            <person name="Luo M."/>
            <person name="Yang T."/>
            <person name="Ammiraju J.S.S."/>
            <person name="Engler F."/>
            <person name="Soderlund C."/>
            <person name="Wing R.A."/>
            <person name="Palmer L.E."/>
            <person name="de la Bastide M."/>
            <person name="Spiegel L."/>
            <person name="Nascimento L."/>
            <person name="Zutavern T."/>
            <person name="O'Shaughnessy A."/>
            <person name="Dike S."/>
            <person name="Dedhia N."/>
            <person name="Preston R."/>
            <person name="Balija V."/>
            <person name="McCombie W.R."/>
            <person name="Chow T."/>
            <person name="Chen H."/>
            <person name="Chung M."/>
            <person name="Chen C."/>
            <person name="Shaw J."/>
            <person name="Wu H."/>
            <person name="Hsiao K."/>
            <person name="Chao Y."/>
            <person name="Chu M."/>
            <person name="Cheng C."/>
            <person name="Hour A."/>
            <person name="Lee P."/>
            <person name="Lin S."/>
            <person name="Lin Y."/>
            <person name="Liou J."/>
            <person name="Liu S."/>
            <person name="Hsing Y."/>
            <person name="Raghuvanshi S."/>
            <person name="Mohanty A."/>
            <person name="Bharti A.K."/>
            <person name="Gaur A."/>
            <person name="Gupta V."/>
            <person name="Kumar D."/>
            <person name="Ravi V."/>
            <person name="Vij S."/>
            <person name="Kapur A."/>
            <person name="Khurana P."/>
            <person name="Khurana P."/>
            <person name="Khurana J.P."/>
            <person name="Tyagi A.K."/>
            <person name="Gaikwad K."/>
            <person name="Singh A."/>
            <person name="Dalal V."/>
            <person name="Srivastava S."/>
            <person name="Dixit A."/>
            <person name="Pal A.K."/>
            <person name="Ghazi I.A."/>
            <person name="Yadav M."/>
            <person name="Pandit A."/>
            <person name="Bhargava A."/>
            <person name="Sureshbabu K."/>
            <person name="Batra K."/>
            <person name="Sharma T.R."/>
            <person name="Mohapatra T."/>
            <person name="Singh N.K."/>
            <person name="Messing J."/>
            <person name="Nelson A.B."/>
            <person name="Fuks G."/>
            <person name="Kavchok S."/>
            <person name="Keizer G."/>
            <person name="Linton E."/>
            <person name="Llaca V."/>
            <person name="Song R."/>
            <person name="Tanyolac B."/>
            <person name="Young S."/>
            <person name="Ho-Il K."/>
            <person name="Hahn J.H."/>
            <person name="Sangsakoo G."/>
            <person name="Vanavichit A."/>
            <person name="de Mattos Luiz.A.T."/>
            <person name="Zimmer P.D."/>
            <person name="Malone G."/>
            <person name="Dellagostin O."/>
            <person name="de Oliveira A.C."/>
            <person name="Bevan M."/>
            <person name="Bancroft I."/>
            <person name="Minx P."/>
            <person name="Cordum H."/>
            <person name="Wilson R."/>
            <person name="Cheng Z."/>
            <person name="Jin W."/>
            <person name="Jiang J."/>
            <person name="Leong S.A."/>
            <person name="Iwama H."/>
            <person name="Gojobori T."/>
            <person name="Itoh T."/>
            <person name="Niimura Y."/>
            <person name="Fujii Y."/>
            <person name="Habara T."/>
            <person name="Sakai H."/>
            <person name="Sato Y."/>
            <person name="Wilson G."/>
            <person name="Kumar K."/>
            <person name="McCouch S."/>
            <person name="Juretic N."/>
            <person name="Hoen D."/>
            <person name="Wright S."/>
            <person name="Bruskiewich R."/>
            <person name="Bureau T."/>
            <person name="Miyao A."/>
            <person name="Hirochika H."/>
            <person name="Nishikawa T."/>
            <person name="Kadowaki K."/>
            <person name="Sugiura M."/>
            <person name="Burr B."/>
            <person name="Sasaki T."/>
        </authorList>
    </citation>
    <scope>NUCLEOTIDE SEQUENCE [LARGE SCALE GENOMIC DNA]</scope>
    <source>
        <strain evidence="2">cv. Nipponbare</strain>
    </source>
</reference>
<dbReference type="Proteomes" id="UP000000763">
    <property type="component" value="Chromosome 10"/>
</dbReference>
<reference evidence="2" key="2">
    <citation type="journal article" date="2008" name="Nucleic Acids Res.">
        <title>The rice annotation project database (RAP-DB): 2008 update.</title>
        <authorList>
            <consortium name="The rice annotation project (RAP)"/>
        </authorList>
    </citation>
    <scope>GENOME REANNOTATION</scope>
    <source>
        <strain evidence="2">cv. Nipponbare</strain>
    </source>
</reference>
<evidence type="ECO:0000313" key="1">
    <source>
        <dbReference type="EMBL" id="AAM18747.1"/>
    </source>
</evidence>
<proteinExistence type="predicted"/>
<protein>
    <submittedName>
        <fullName evidence="1">Uncharacterized protein</fullName>
    </submittedName>
</protein>
<evidence type="ECO:0000313" key="2">
    <source>
        <dbReference type="Proteomes" id="UP000000763"/>
    </source>
</evidence>
<dbReference type="AlphaFoldDB" id="Q7G458"/>
<gene>
    <name evidence="1" type="ORF">OSJNBb0048O22.12</name>
</gene>
<name>Q7G458_ORYSJ</name>